<dbReference type="Gene3D" id="3.20.20.140">
    <property type="entry name" value="Metal-dependent hydrolases"/>
    <property type="match status" value="1"/>
</dbReference>
<dbReference type="PANTHER" id="PTHR10443:SF21">
    <property type="entry name" value="DIPEPTIDASE"/>
    <property type="match status" value="1"/>
</dbReference>
<keyword evidence="2" id="KW-0812">Transmembrane</keyword>
<keyword evidence="1" id="KW-0336">GPI-anchor</keyword>
<keyword evidence="1" id="KW-0378">Hydrolase</keyword>
<feature type="transmembrane region" description="Helical" evidence="2">
    <location>
        <begin position="73"/>
        <end position="94"/>
    </location>
</feature>
<dbReference type="AlphaFoldDB" id="A0A9N9WWA8"/>
<keyword evidence="1" id="KW-0645">Protease</keyword>
<evidence type="ECO:0000313" key="3">
    <source>
        <dbReference type="EMBL" id="CAG9807968.1"/>
    </source>
</evidence>
<dbReference type="GO" id="GO:0006508">
    <property type="term" value="P:proteolysis"/>
    <property type="evidence" value="ECO:0007669"/>
    <property type="project" value="UniProtKB-KW"/>
</dbReference>
<dbReference type="GO" id="GO:0098552">
    <property type="term" value="C:side of membrane"/>
    <property type="evidence" value="ECO:0007669"/>
    <property type="project" value="UniProtKB-KW"/>
</dbReference>
<keyword evidence="1" id="KW-0482">Metalloprotease</keyword>
<dbReference type="InterPro" id="IPR008257">
    <property type="entry name" value="Pept_M19"/>
</dbReference>
<comment type="cofactor">
    <cofactor evidence="1">
        <name>Zn(2+)</name>
        <dbReference type="ChEBI" id="CHEBI:29105"/>
    </cofactor>
</comment>
<accession>A0A9N9WWA8</accession>
<comment type="subcellular location">
    <subcellularLocation>
        <location evidence="1">Membrane</location>
        <topology evidence="1">Lipid-anchor</topology>
        <topology evidence="1">GPI-anchor</topology>
    </subcellularLocation>
</comment>
<keyword evidence="1" id="KW-0224">Dipeptidase</keyword>
<comment type="catalytic activity">
    <reaction evidence="1">
        <text>an L-aminoacyl-L-amino acid + H2O = 2 an L-alpha-amino acid</text>
        <dbReference type="Rhea" id="RHEA:48940"/>
        <dbReference type="ChEBI" id="CHEBI:15377"/>
        <dbReference type="ChEBI" id="CHEBI:59869"/>
        <dbReference type="ChEBI" id="CHEBI:77460"/>
        <dbReference type="EC" id="3.4.13.19"/>
    </reaction>
</comment>
<keyword evidence="1" id="KW-0479">Metal-binding</keyword>
<dbReference type="PROSITE" id="PS51365">
    <property type="entry name" value="RENAL_DIPEPTIDASE_2"/>
    <property type="match status" value="1"/>
</dbReference>
<reference evidence="3" key="2">
    <citation type="submission" date="2022-10" db="EMBL/GenBank/DDBJ databases">
        <authorList>
            <consortium name="ENA_rothamsted_submissions"/>
            <consortium name="culmorum"/>
            <person name="King R."/>
        </authorList>
    </citation>
    <scope>NUCLEOTIDE SEQUENCE</scope>
</reference>
<keyword evidence="4" id="KW-1185">Reference proteome</keyword>
<dbReference type="OrthoDB" id="445695at2759"/>
<dbReference type="GO" id="GO:0046872">
    <property type="term" value="F:metal ion binding"/>
    <property type="evidence" value="ECO:0007669"/>
    <property type="project" value="UniProtKB-UniRule"/>
</dbReference>
<organism evidence="3 4">
    <name type="scientific">Chironomus riparius</name>
    <dbReference type="NCBI Taxonomy" id="315576"/>
    <lineage>
        <taxon>Eukaryota</taxon>
        <taxon>Metazoa</taxon>
        <taxon>Ecdysozoa</taxon>
        <taxon>Arthropoda</taxon>
        <taxon>Hexapoda</taxon>
        <taxon>Insecta</taxon>
        <taxon>Pterygota</taxon>
        <taxon>Neoptera</taxon>
        <taxon>Endopterygota</taxon>
        <taxon>Diptera</taxon>
        <taxon>Nematocera</taxon>
        <taxon>Chironomoidea</taxon>
        <taxon>Chironomidae</taxon>
        <taxon>Chironominae</taxon>
        <taxon>Chironomus</taxon>
    </lineage>
</organism>
<keyword evidence="2" id="KW-1133">Transmembrane helix</keyword>
<comment type="similarity">
    <text evidence="1">Belongs to the metallo-dependent hydrolases superfamily. Peptidase M19 family.</text>
</comment>
<evidence type="ECO:0000313" key="4">
    <source>
        <dbReference type="Proteomes" id="UP001153620"/>
    </source>
</evidence>
<dbReference type="EMBL" id="OU895879">
    <property type="protein sequence ID" value="CAG9807968.1"/>
    <property type="molecule type" value="Genomic_DNA"/>
</dbReference>
<keyword evidence="2" id="KW-0472">Membrane</keyword>
<comment type="subunit">
    <text evidence="1">Homodimer; disulfide-linked.</text>
</comment>
<evidence type="ECO:0000256" key="2">
    <source>
        <dbReference type="SAM" id="Phobius"/>
    </source>
</evidence>
<dbReference type="SUPFAM" id="SSF51556">
    <property type="entry name" value="Metallo-dependent hydrolases"/>
    <property type="match status" value="1"/>
</dbReference>
<dbReference type="Pfam" id="PF01244">
    <property type="entry name" value="Peptidase_M19"/>
    <property type="match status" value="1"/>
</dbReference>
<protein>
    <recommendedName>
        <fullName evidence="1">Dipeptidase</fullName>
        <ecNumber evidence="1">3.4.13.19</ecNumber>
    </recommendedName>
</protein>
<keyword evidence="1" id="KW-0862">Zinc</keyword>
<dbReference type="InterPro" id="IPR032466">
    <property type="entry name" value="Metal_Hydrolase"/>
</dbReference>
<sequence>MISVSNHEFVELRHQQPQTCKTHFVFTDIDIADLDIPEISSAKYQLKNGNAYKKDTSDSSIASMSRSKKGKKIVAITVIMLGLILLGAGIPIGLQLRSSSLLEARLNFIRRLLSECMLVGGFFNTHSESNFTQNFYEIKESMIGAVLLPIRIPCQAQYLDAVQLALEGIDQATRMVSRTKGMRIVLSAEEMEQAHENGEIGVLLGLEGGHLLGSSVAVLRMFYSLGTRFISLSSYECSSPWISAATTKEPLFEENIPTSITQFGKIVLKEINRLGMLAEISHLSEPSMMQVLNSAKAPLLVNNAMPAATTSPNITNIIPDHVLSALSSNGGVLTINIDKLSVKEAIHNINYVRALAGIEHVGLGTTVSPRKYALLLAELARDRLWNNASLKKLVGGNIVRILREAEANRNKVALSEDWIPPEEIEGNAYCRYPES</sequence>
<keyword evidence="1" id="KW-0325">Glycoprotein</keyword>
<keyword evidence="1" id="KW-0449">Lipoprotein</keyword>
<dbReference type="Proteomes" id="UP001153620">
    <property type="component" value="Chromosome 3"/>
</dbReference>
<keyword evidence="1" id="KW-1015">Disulfide bond</keyword>
<name>A0A9N9WWA8_9DIPT</name>
<proteinExistence type="inferred from homology"/>
<reference evidence="3" key="1">
    <citation type="submission" date="2022-01" db="EMBL/GenBank/DDBJ databases">
        <authorList>
            <person name="King R."/>
        </authorList>
    </citation>
    <scope>NUCLEOTIDE SEQUENCE</scope>
</reference>
<gene>
    <name evidence="3" type="ORF">CHIRRI_LOCUS10814</name>
</gene>
<dbReference type="EC" id="3.4.13.19" evidence="1"/>
<dbReference type="GO" id="GO:0070573">
    <property type="term" value="F:metallodipeptidase activity"/>
    <property type="evidence" value="ECO:0007669"/>
    <property type="project" value="InterPro"/>
</dbReference>
<dbReference type="PANTHER" id="PTHR10443">
    <property type="entry name" value="MICROSOMAL DIPEPTIDASE"/>
    <property type="match status" value="1"/>
</dbReference>
<evidence type="ECO:0000256" key="1">
    <source>
        <dbReference type="RuleBase" id="RU341113"/>
    </source>
</evidence>